<comment type="subcellular location">
    <subcellularLocation>
        <location evidence="1 8">Endoplasmic reticulum membrane</location>
    </subcellularLocation>
</comment>
<evidence type="ECO:0000256" key="6">
    <source>
        <dbReference type="ARBA" id="ARBA00022989"/>
    </source>
</evidence>
<dbReference type="EMBL" id="LGRN01001382">
    <property type="protein sequence ID" value="OJD09519.1"/>
    <property type="molecule type" value="Genomic_DNA"/>
</dbReference>
<dbReference type="EC" id="2.4.1.257" evidence="8"/>
<evidence type="ECO:0000256" key="3">
    <source>
        <dbReference type="ARBA" id="ARBA00022679"/>
    </source>
</evidence>
<evidence type="ECO:0000256" key="7">
    <source>
        <dbReference type="ARBA" id="ARBA00023136"/>
    </source>
</evidence>
<evidence type="ECO:0000256" key="2">
    <source>
        <dbReference type="ARBA" id="ARBA00004922"/>
    </source>
</evidence>
<feature type="domain" description="Glycosyltransferase subfamily 4-like N-terminal" evidence="9">
    <location>
        <begin position="157"/>
        <end position="241"/>
    </location>
</feature>
<dbReference type="STRING" id="1447872.A0A1J9PZU0"/>
<comment type="catalytic activity">
    <reaction evidence="8">
        <text>a beta-D-Man-(1-&gt;4)-beta-D-GlcNAc-(1-&gt;4)-alpha-D-GlcNAc-diphospho-di-trans,poly-cis-dolichol + GDP-alpha-D-mannose = an alpha-D-Man-(1-&gt;3)-beta-D-Man-(1-&gt;4)-beta-D-GlcNAc-(1-&gt;4)-alpha-D-GlcNAc-diphospho-di-trans,poly-cis-dolichol + GDP + H(+)</text>
        <dbReference type="Rhea" id="RHEA:29515"/>
        <dbReference type="Rhea" id="RHEA-COMP:19511"/>
        <dbReference type="Rhea" id="RHEA-COMP:19513"/>
        <dbReference type="ChEBI" id="CHEBI:15378"/>
        <dbReference type="ChEBI" id="CHEBI:57527"/>
        <dbReference type="ChEBI" id="CHEBI:58189"/>
        <dbReference type="ChEBI" id="CHEBI:58472"/>
        <dbReference type="ChEBI" id="CHEBI:132510"/>
        <dbReference type="EC" id="2.4.1.132"/>
    </reaction>
    <physiologicalReaction direction="left-to-right" evidence="8">
        <dbReference type="Rhea" id="RHEA:29516"/>
    </physiologicalReaction>
</comment>
<comment type="catalytic activity">
    <reaction evidence="8">
        <text>an alpha-D-Man-(1-&gt;3)-beta-D-Man-(1-&gt;4)-beta-D-GlcNAc-(1-&gt;4)-alpha-D-GlcNAc-diphospho-di-trans,poly-cis-dolichol + GDP-alpha-D-mannose = an alpha-D-Man-(1-&gt;3)-[alpha-D-Man-(1-&gt;6)]-beta-D-Man-(1-&gt;4)-beta-D-GlcNAc-(1-&gt;4)-alpha-D-GlcNAc-diphospho-di-trans,poly-cis-dolichol + GDP + H(+)</text>
        <dbReference type="Rhea" id="RHEA:29519"/>
        <dbReference type="Rhea" id="RHEA-COMP:19513"/>
        <dbReference type="Rhea" id="RHEA-COMP:19515"/>
        <dbReference type="ChEBI" id="CHEBI:15378"/>
        <dbReference type="ChEBI" id="CHEBI:57527"/>
        <dbReference type="ChEBI" id="CHEBI:58189"/>
        <dbReference type="ChEBI" id="CHEBI:132510"/>
        <dbReference type="ChEBI" id="CHEBI:132511"/>
        <dbReference type="EC" id="2.4.1.257"/>
    </reaction>
    <physiologicalReaction direction="left-to-right" evidence="8">
        <dbReference type="Rhea" id="RHEA:29520"/>
    </physiologicalReaction>
</comment>
<reference evidence="10 11" key="1">
    <citation type="submission" date="2015-07" db="EMBL/GenBank/DDBJ databases">
        <title>Emmonsia species relationships and genome sequence.</title>
        <authorList>
            <consortium name="The Broad Institute Genomics Platform"/>
            <person name="Cuomo C.A."/>
            <person name="Munoz J.F."/>
            <person name="Imamovic A."/>
            <person name="Priest M.E."/>
            <person name="Young S."/>
            <person name="Clay O.K."/>
            <person name="McEwen J.G."/>
        </authorList>
    </citation>
    <scope>NUCLEOTIDE SEQUENCE [LARGE SCALE GENOMIC DNA]</scope>
    <source>
        <strain evidence="10 11">UAMH 9510</strain>
    </source>
</reference>
<name>A0A1J9PZU0_9EURO</name>
<keyword evidence="5 8" id="KW-0256">Endoplasmic reticulum</keyword>
<dbReference type="GO" id="GO:0005789">
    <property type="term" value="C:endoplasmic reticulum membrane"/>
    <property type="evidence" value="ECO:0007669"/>
    <property type="project" value="UniProtKB-SubCell"/>
</dbReference>
<comment type="similarity">
    <text evidence="8">Belongs to the glycosyltransferase group 1 family.</text>
</comment>
<evidence type="ECO:0000256" key="5">
    <source>
        <dbReference type="ARBA" id="ARBA00022824"/>
    </source>
</evidence>
<dbReference type="Pfam" id="PF13439">
    <property type="entry name" value="Glyco_transf_4"/>
    <property type="match status" value="1"/>
</dbReference>
<evidence type="ECO:0000256" key="8">
    <source>
        <dbReference type="RuleBase" id="RU367136"/>
    </source>
</evidence>
<protein>
    <recommendedName>
        <fullName evidence="8">Alpha-1,3/1,6-mannosyltransferase ALG2</fullName>
        <ecNumber evidence="8">2.4.1.132</ecNumber>
        <ecNumber evidence="8">2.4.1.257</ecNumber>
    </recommendedName>
    <alternativeName>
        <fullName evidence="8">GDP-Man:Man(1)GlcNAc(2)-PP-Dol alpha-1,3-mannosyltransferase</fullName>
    </alternativeName>
</protein>
<organism evidence="10 11">
    <name type="scientific">Emergomyces pasteurianus Ep9510</name>
    <dbReference type="NCBI Taxonomy" id="1447872"/>
    <lineage>
        <taxon>Eukaryota</taxon>
        <taxon>Fungi</taxon>
        <taxon>Dikarya</taxon>
        <taxon>Ascomycota</taxon>
        <taxon>Pezizomycotina</taxon>
        <taxon>Eurotiomycetes</taxon>
        <taxon>Eurotiomycetidae</taxon>
        <taxon>Onygenales</taxon>
        <taxon>Ajellomycetaceae</taxon>
        <taxon>Emergomyces</taxon>
    </lineage>
</organism>
<keyword evidence="3 8" id="KW-0808">Transferase</keyword>
<proteinExistence type="inferred from homology"/>
<dbReference type="PANTHER" id="PTHR45918">
    <property type="entry name" value="ALPHA-1,3/1,6-MANNOSYLTRANSFERASE ALG2"/>
    <property type="match status" value="1"/>
</dbReference>
<dbReference type="InterPro" id="IPR027054">
    <property type="entry name" value="ALG2"/>
</dbReference>
<comment type="function">
    <text evidence="8">Mannosylates Man(2)GlcNAc(2)-dolichol diphosphate and Man(1)GlcNAc(2)-dolichol diphosphate to form Man(3)GlcNAc(2)-dolichol diphosphate.</text>
</comment>
<dbReference type="EC" id="2.4.1.132" evidence="8"/>
<dbReference type="InterPro" id="IPR028098">
    <property type="entry name" value="Glyco_trans_4-like_N"/>
</dbReference>
<dbReference type="UniPathway" id="UPA00378"/>
<evidence type="ECO:0000256" key="4">
    <source>
        <dbReference type="ARBA" id="ARBA00022692"/>
    </source>
</evidence>
<dbReference type="VEuPathDB" id="FungiDB:AJ78_09041"/>
<evidence type="ECO:0000313" key="11">
    <source>
        <dbReference type="Proteomes" id="UP000182235"/>
    </source>
</evidence>
<dbReference type="Gene3D" id="3.40.50.2000">
    <property type="entry name" value="Glycogen Phosphorylase B"/>
    <property type="match status" value="2"/>
</dbReference>
<evidence type="ECO:0000313" key="10">
    <source>
        <dbReference type="EMBL" id="OJD09519.1"/>
    </source>
</evidence>
<dbReference type="OrthoDB" id="448893at2759"/>
<feature type="non-terminal residue" evidence="10">
    <location>
        <position position="297"/>
    </location>
</feature>
<dbReference type="GO" id="GO:0004378">
    <property type="term" value="F:GDP-Man:Man(1)GlcNAc(2)-PP-Dol alpha-1,3-mannosyltransferase activity"/>
    <property type="evidence" value="ECO:0007669"/>
    <property type="project" value="UniProtKB-UniRule"/>
</dbReference>
<sequence>MSKPPPPKKRRTITILHPDLGIGGAERLILDVALSLQARGHRVKIYTSHRDLNHCFEEARDGTLDVTVRGNTVFPDQIAGRFRVLFAVLRQVHLVVGLLMTRREQEQTDNQAKSEGEGEEEDLYIVDQVPACVPILKTFAPLLSSSSQSLQGNTKSKLKRKQRILFYCHFPDQLLARRDEGGVIRRLAKACYRYPFDWFEGWAISAADKVVANSNFTCGIVKQVFGEGLGDVKVVYPCVDTGNKKEGDRVEGGALWGGKKILLSINRFERKKDVGLAIRAYHGLGEERRKGTRLVIA</sequence>
<dbReference type="PANTHER" id="PTHR45918:SF1">
    <property type="entry name" value="ALPHA-1,3_1,6-MANNOSYLTRANSFERASE ALG2"/>
    <property type="match status" value="1"/>
</dbReference>
<comment type="caution">
    <text evidence="10">The sequence shown here is derived from an EMBL/GenBank/DDBJ whole genome shotgun (WGS) entry which is preliminary data.</text>
</comment>
<dbReference type="Proteomes" id="UP000182235">
    <property type="component" value="Unassembled WGS sequence"/>
</dbReference>
<comment type="pathway">
    <text evidence="2 8">Protein modification; protein glycosylation.</text>
</comment>
<keyword evidence="4" id="KW-0812">Transmembrane</keyword>
<accession>A0A1J9PZU0</accession>
<dbReference type="GO" id="GO:0102704">
    <property type="term" value="F:GDP-Man:Man(2)GlcNAc(2)-PP-Dol alpha-1,6-mannosyltransferase activity"/>
    <property type="evidence" value="ECO:0007669"/>
    <property type="project" value="UniProtKB-UniRule"/>
</dbReference>
<keyword evidence="8" id="KW-0328">Glycosyltransferase</keyword>
<keyword evidence="6" id="KW-1133">Transmembrane helix</keyword>
<dbReference type="SUPFAM" id="SSF53756">
    <property type="entry name" value="UDP-Glycosyltransferase/glycogen phosphorylase"/>
    <property type="match status" value="1"/>
</dbReference>
<evidence type="ECO:0000256" key="1">
    <source>
        <dbReference type="ARBA" id="ARBA00004586"/>
    </source>
</evidence>
<gene>
    <name evidence="10" type="ORF">AJ78_09041</name>
</gene>
<keyword evidence="7" id="KW-0472">Membrane</keyword>
<evidence type="ECO:0000259" key="9">
    <source>
        <dbReference type="Pfam" id="PF13439"/>
    </source>
</evidence>
<dbReference type="AlphaFoldDB" id="A0A1J9PZU0"/>
<keyword evidence="11" id="KW-1185">Reference proteome</keyword>